<evidence type="ECO:0008006" key="7">
    <source>
        <dbReference type="Google" id="ProtNLM"/>
    </source>
</evidence>
<evidence type="ECO:0000256" key="1">
    <source>
        <dbReference type="SAM" id="SignalP"/>
    </source>
</evidence>
<accession>A0A1G4RUA3</accession>
<dbReference type="EMBL" id="FMTS01000003">
    <property type="protein sequence ID" value="SCW60307.1"/>
    <property type="molecule type" value="Genomic_DNA"/>
</dbReference>
<dbReference type="InterPro" id="IPR046544">
    <property type="entry name" value="GH146_SB_dom"/>
</dbReference>
<feature type="domain" description="Non-reducing end beta-L-arabinofuranosidase-like GH127 middle" evidence="4">
    <location>
        <begin position="443"/>
        <end position="537"/>
    </location>
</feature>
<evidence type="ECO:0000313" key="5">
    <source>
        <dbReference type="EMBL" id="SCW60307.1"/>
    </source>
</evidence>
<dbReference type="OrthoDB" id="9757939at2"/>
<feature type="signal peptide" evidence="1">
    <location>
        <begin position="1"/>
        <end position="30"/>
    </location>
</feature>
<feature type="domain" description="Glycoside hydrolase GH146 substrate-binding" evidence="3">
    <location>
        <begin position="650"/>
        <end position="781"/>
    </location>
</feature>
<dbReference type="InterPro" id="IPR008928">
    <property type="entry name" value="6-hairpin_glycosidase_sf"/>
</dbReference>
<dbReference type="SUPFAM" id="SSF48208">
    <property type="entry name" value="Six-hairpin glycosidases"/>
    <property type="match status" value="1"/>
</dbReference>
<evidence type="ECO:0000259" key="2">
    <source>
        <dbReference type="Pfam" id="PF07944"/>
    </source>
</evidence>
<keyword evidence="1" id="KW-0732">Signal</keyword>
<proteinExistence type="predicted"/>
<keyword evidence="6" id="KW-1185">Reference proteome</keyword>
<dbReference type="Pfam" id="PF20620">
    <property type="entry name" value="DUF6805"/>
    <property type="match status" value="1"/>
</dbReference>
<dbReference type="InterPro" id="IPR012878">
    <property type="entry name" value="Beta-AFase-like_GH127_cat"/>
</dbReference>
<name>A0A1G4RUA3_9CAUL</name>
<gene>
    <name evidence="5" type="ORF">SAMN02927928_2131</name>
</gene>
<dbReference type="Proteomes" id="UP000199150">
    <property type="component" value="Unassembled WGS sequence"/>
</dbReference>
<dbReference type="InterPro" id="IPR006311">
    <property type="entry name" value="TAT_signal"/>
</dbReference>
<dbReference type="AlphaFoldDB" id="A0A1G4RUA3"/>
<evidence type="ECO:0000313" key="6">
    <source>
        <dbReference type="Proteomes" id="UP000199150"/>
    </source>
</evidence>
<sequence length="791" mass="87618">MANLTGNRRQILTATAAFAGLGLFSSRSFAGNMTPQKITSLPLEDVRLLPSPYKTALDVNHTYLVTLEPDRFLHNFRKGAGLKPKAEAYGGWENDTIAGHSLGHYLSAISLMYAQTGDPVLKQRAAYVIEELALIQGAQGDGYVAGFLRKRKDGTIVDGKEIFPEIMAGDIRSAGFDLNGCWVPFYNWHKLYSGLFDAQSLCGLDKAIPVAVSLGGYIDKVFAALSDAQVQEVLNCEHGGINDSFAELYQRTNDPRWLKLSERLYHHKVLDSLVAQQDKLANIHSNTNIPKVLGLARLYDVTGKADYHTAAAFFWERVTKHHSFVIGGNGDREYFFEPDTISKHITEATCEHCATYNMMKLTRDLYRWSPDAAYFDYFERAHLNHVMAQQNPKTGMFSYMTPLFTGAARGFSSADDNWTCCHGTGMESHAKHAESIYWQTADTLFVNLYIPSTAKWAARGASLRLDTGYPYNGAIKLSLTTLRRPARFKLGLRVPGWAKSAALKVNGKSVEAARDNGYLIVDRVWKAGDSLALNLPMDLRIEPTADNPGVVALLRGPMVMAADLASVDDDYKATDPALVGNDLLAGFAPVAIEKAEFKTVGIGRPGELKIVPFYSQWERRSAVYFKAFNEAAWKVEEAAFLTEQARQRDLAARSVDVMHLGEMQAERDHNLESDVSWPGTYRGRNGRDARSGGFMSFTMKVKPGPLVMQATYWGDDRCDFDILIDGQLLTNVSHKTPMKPGEFFDEQYPVPEALTQGKTEVTIKLVPKEGRSTAMVFDILLFTAAPAGVTA</sequence>
<dbReference type="PROSITE" id="PS51318">
    <property type="entry name" value="TAT"/>
    <property type="match status" value="1"/>
</dbReference>
<protein>
    <recommendedName>
        <fullName evidence="7">DUF1680 family protein</fullName>
    </recommendedName>
</protein>
<dbReference type="RefSeq" id="WP_090647532.1">
    <property type="nucleotide sequence ID" value="NZ_CBCRYE010000001.1"/>
</dbReference>
<dbReference type="STRING" id="260084.SAMN02927928_2131"/>
<evidence type="ECO:0000259" key="4">
    <source>
        <dbReference type="Pfam" id="PF20736"/>
    </source>
</evidence>
<evidence type="ECO:0000259" key="3">
    <source>
        <dbReference type="Pfam" id="PF20620"/>
    </source>
</evidence>
<dbReference type="Pfam" id="PF07944">
    <property type="entry name" value="Beta-AFase-like_GH127_cat"/>
    <property type="match status" value="1"/>
</dbReference>
<dbReference type="GO" id="GO:0005975">
    <property type="term" value="P:carbohydrate metabolic process"/>
    <property type="evidence" value="ECO:0007669"/>
    <property type="project" value="InterPro"/>
</dbReference>
<dbReference type="PANTHER" id="PTHR31151">
    <property type="entry name" value="PROLINE-TRNA LIGASE (DUF1680)"/>
    <property type="match status" value="1"/>
</dbReference>
<organism evidence="5 6">
    <name type="scientific">Asticcacaulis taihuensis</name>
    <dbReference type="NCBI Taxonomy" id="260084"/>
    <lineage>
        <taxon>Bacteria</taxon>
        <taxon>Pseudomonadati</taxon>
        <taxon>Pseudomonadota</taxon>
        <taxon>Alphaproteobacteria</taxon>
        <taxon>Caulobacterales</taxon>
        <taxon>Caulobacteraceae</taxon>
        <taxon>Asticcacaulis</taxon>
    </lineage>
</organism>
<dbReference type="PANTHER" id="PTHR31151:SF0">
    <property type="entry name" value="PROLINE-TRNA LIGASE (DUF1680)"/>
    <property type="match status" value="1"/>
</dbReference>
<dbReference type="Pfam" id="PF20736">
    <property type="entry name" value="Glyco_hydro127M"/>
    <property type="match status" value="1"/>
</dbReference>
<feature type="chain" id="PRO_5011488661" description="DUF1680 family protein" evidence="1">
    <location>
        <begin position="31"/>
        <end position="791"/>
    </location>
</feature>
<dbReference type="InterPro" id="IPR049046">
    <property type="entry name" value="Beta-AFase-like_GH127_middle"/>
</dbReference>
<feature type="domain" description="Non-reducing end beta-L-arabinofuranosidase-like GH127 catalytic" evidence="2">
    <location>
        <begin position="45"/>
        <end position="433"/>
    </location>
</feature>
<reference evidence="6" key="1">
    <citation type="submission" date="2016-10" db="EMBL/GenBank/DDBJ databases">
        <authorList>
            <person name="Varghese N."/>
            <person name="Submissions S."/>
        </authorList>
    </citation>
    <scope>NUCLEOTIDE SEQUENCE [LARGE SCALE GENOMIC DNA]</scope>
    <source>
        <strain evidence="6">CGMCC 1.3431</strain>
    </source>
</reference>